<dbReference type="GO" id="GO:0001708">
    <property type="term" value="P:cell fate specification"/>
    <property type="evidence" value="ECO:0007669"/>
    <property type="project" value="TreeGrafter"/>
</dbReference>
<proteinExistence type="predicted"/>
<feature type="compositionally biased region" description="Basic residues" evidence="7">
    <location>
        <begin position="564"/>
        <end position="573"/>
    </location>
</feature>
<dbReference type="InterPro" id="IPR008967">
    <property type="entry name" value="p53-like_TF_DNA-bd_sf"/>
</dbReference>
<evidence type="ECO:0000256" key="7">
    <source>
        <dbReference type="SAM" id="MobiDB-lite"/>
    </source>
</evidence>
<keyword evidence="4" id="KW-0804">Transcription</keyword>
<dbReference type="PROSITE" id="PS01264">
    <property type="entry name" value="TBOX_2"/>
    <property type="match status" value="1"/>
</dbReference>
<feature type="compositionally biased region" description="Polar residues" evidence="7">
    <location>
        <begin position="143"/>
        <end position="153"/>
    </location>
</feature>
<feature type="compositionally biased region" description="Low complexity" evidence="7">
    <location>
        <begin position="820"/>
        <end position="844"/>
    </location>
</feature>
<evidence type="ECO:0000256" key="2">
    <source>
        <dbReference type="ARBA" id="ARBA00023015"/>
    </source>
</evidence>
<sequence>MRYDVQELLHQSAEDPFARFANGMAYHPFLQLSRPTDFSVSSLLTAGTQAQQASNAAAAAAAAGDLGAGGGNTVLSAATSPAQPQQQQAPPTTPTSAAALLQQHQQQQQQLHLQQQQHHRQQLLCGAGQASPVGGQQPPLLSPGNNNNTTSAGIGSKSGSNNNSNNSNRNTPTTTNSNNNNNDPQSSNNNLSSQQPLAHPAASHLSSPHLSPHRQPPPHPHAHPAQPPPPAPQHPHHSPVPGHHALGPHLPQQAYFPAAALAALAGSPAGPHPGLYPAGLRFPPHHPHAHHPLGTPYTTAEDVVLASAVAHQLHPAMRPLRALQPEDDGVVDDPKVTLEGKDLWEKFHKLGTEMVITKSGRQMFPQMKFRVSGLDAKAKYILLLDIVAADDYRYKFHNSRWMIAGKADPEMPKRMYIHPDSPTTGEQWMQKVVSFHKLKLTNNISDKHGFVSTTILNSMHKYQPRFHLVRANDILKLPYSTFRTYVFKETEFIAVTAYQNEKITQLKIDNNPFAKGFRDTGAGKREKNCYRQALMSNRGSDSDKLNPTHVSSSRAPLHLGHTGRPPHHLHPHAALHDNQADDEDKLLDVVGPPQSPLLPLSHSLQQMHAHQQSALAAWFNHLAGAGDHANEEALRRRLQSDDVERDGSDSSCSESVGGSTGGAFRPTSSGSPKEGAAGGLNAAGGAYPSPNISVGPPIHPSPHLLPYLYPHGLYPPPHLGLLHNPAAAAAAMNPASLNPGLLFNAQLALAAQHPALFGHYSGHTPVSPLQGLKGHRFSPYSLPGSLGSAFDAVTPGSNANRGGPSGAGDASTLGPGSSGPGSSIENGPRSLSSSPRPRASSNSPPTRPISMSPTTPPSLLKRQNSPSELKSIEKMVNGLEVQHNGSGSSAGVGMGIGIGALVSGALEELQRKTPTQVDQ</sequence>
<dbReference type="SMART" id="SM00425">
    <property type="entry name" value="TBOX"/>
    <property type="match status" value="1"/>
</dbReference>
<dbReference type="PRINTS" id="PR00937">
    <property type="entry name" value="TBOX"/>
</dbReference>
<gene>
    <name evidence="10" type="primary">bi_3</name>
    <name evidence="11" type="synonym">bi_0</name>
    <name evidence="12" type="synonym">bi_1</name>
    <name evidence="9" type="synonym">bi_2</name>
    <name evidence="10" type="ORF">c1_g1_i1</name>
    <name evidence="9" type="ORF">c1_g1_i2</name>
    <name evidence="12" type="ORF">c1_g1_i4</name>
    <name evidence="11" type="ORF">c1_g1_i5</name>
</gene>
<accession>A0A0K8UMK6</accession>
<feature type="region of interest" description="Disordered" evidence="7">
    <location>
        <begin position="536"/>
        <end position="573"/>
    </location>
</feature>
<dbReference type="PANTHER" id="PTHR11267">
    <property type="entry name" value="T-BOX PROTEIN-RELATED"/>
    <property type="match status" value="1"/>
</dbReference>
<dbReference type="OrthoDB" id="7442607at2759"/>
<dbReference type="FunFam" id="2.60.40.820:FF:000003">
    <property type="entry name" value="T-box transcription factor TBX3"/>
    <property type="match status" value="1"/>
</dbReference>
<keyword evidence="5 6" id="KW-0539">Nucleus</keyword>
<dbReference type="Gene3D" id="2.60.40.820">
    <property type="entry name" value="Transcription factor, T-box"/>
    <property type="match status" value="1"/>
</dbReference>
<feature type="region of interest" description="Disordered" evidence="7">
    <location>
        <begin position="638"/>
        <end position="682"/>
    </location>
</feature>
<evidence type="ECO:0000313" key="12">
    <source>
        <dbReference type="EMBL" id="JAI51413.1"/>
    </source>
</evidence>
<dbReference type="InterPro" id="IPR046360">
    <property type="entry name" value="T-box_DNA-bd"/>
</dbReference>
<feature type="region of interest" description="Disordered" evidence="7">
    <location>
        <begin position="276"/>
        <end position="295"/>
    </location>
</feature>
<dbReference type="PANTHER" id="PTHR11267:SF181">
    <property type="entry name" value="OPTOMOTOR-BLIND PROTEIN"/>
    <property type="match status" value="1"/>
</dbReference>
<evidence type="ECO:0000256" key="6">
    <source>
        <dbReference type="PROSITE-ProRule" id="PRU00201"/>
    </source>
</evidence>
<dbReference type="PROSITE" id="PS01283">
    <property type="entry name" value="TBOX_1"/>
    <property type="match status" value="1"/>
</dbReference>
<evidence type="ECO:0000256" key="3">
    <source>
        <dbReference type="ARBA" id="ARBA00023125"/>
    </source>
</evidence>
<reference evidence="10" key="1">
    <citation type="submission" date="2015-06" db="EMBL/GenBank/DDBJ databases">
        <authorList>
            <person name="Hoefler B.C."/>
            <person name="Straight P.D."/>
        </authorList>
    </citation>
    <scope>NUCLEOTIDE SEQUENCE</scope>
</reference>
<feature type="compositionally biased region" description="Basic and acidic residues" evidence="7">
    <location>
        <begin position="638"/>
        <end position="648"/>
    </location>
</feature>
<evidence type="ECO:0000313" key="9">
    <source>
        <dbReference type="EMBL" id="JAI23183.1"/>
    </source>
</evidence>
<evidence type="ECO:0000256" key="1">
    <source>
        <dbReference type="ARBA" id="ARBA00004123"/>
    </source>
</evidence>
<dbReference type="InterPro" id="IPR018186">
    <property type="entry name" value="TF_T-box_CS"/>
</dbReference>
<dbReference type="GO" id="GO:0000981">
    <property type="term" value="F:DNA-binding transcription factor activity, RNA polymerase II-specific"/>
    <property type="evidence" value="ECO:0007669"/>
    <property type="project" value="TreeGrafter"/>
</dbReference>
<dbReference type="EMBL" id="GDHF01000901">
    <property type="protein sequence ID" value="JAI51413.1"/>
    <property type="molecule type" value="Transcribed_RNA"/>
</dbReference>
<dbReference type="AlphaFoldDB" id="A0A0K8UMK6"/>
<evidence type="ECO:0000259" key="8">
    <source>
        <dbReference type="PROSITE" id="PS50252"/>
    </source>
</evidence>
<feature type="region of interest" description="Disordered" evidence="7">
    <location>
        <begin position="793"/>
        <end position="868"/>
    </location>
</feature>
<dbReference type="SUPFAM" id="SSF49417">
    <property type="entry name" value="p53-like transcription factors"/>
    <property type="match status" value="1"/>
</dbReference>
<dbReference type="EMBL" id="GDHF01024402">
    <property type="protein sequence ID" value="JAI27912.1"/>
    <property type="molecule type" value="Transcribed_RNA"/>
</dbReference>
<dbReference type="InterPro" id="IPR021101">
    <property type="entry name" value="Optomoror-blind_N"/>
</dbReference>
<dbReference type="EMBL" id="GDHF01029131">
    <property type="protein sequence ID" value="JAI23183.1"/>
    <property type="molecule type" value="Transcribed_RNA"/>
</dbReference>
<evidence type="ECO:0000256" key="5">
    <source>
        <dbReference type="ARBA" id="ARBA00023242"/>
    </source>
</evidence>
<dbReference type="GO" id="GO:0005634">
    <property type="term" value="C:nucleus"/>
    <property type="evidence" value="ECO:0007669"/>
    <property type="project" value="UniProtKB-SubCell"/>
</dbReference>
<dbReference type="InterPro" id="IPR001699">
    <property type="entry name" value="TF_T-box"/>
</dbReference>
<dbReference type="PROSITE" id="PS50252">
    <property type="entry name" value="TBOX_3"/>
    <property type="match status" value="1"/>
</dbReference>
<feature type="region of interest" description="Disordered" evidence="7">
    <location>
        <begin position="128"/>
        <end position="250"/>
    </location>
</feature>
<dbReference type="InterPro" id="IPR036960">
    <property type="entry name" value="T-box_sf"/>
</dbReference>
<dbReference type="Pfam" id="PF11078">
    <property type="entry name" value="Optomotor-blind"/>
    <property type="match status" value="1"/>
</dbReference>
<feature type="domain" description="T-box" evidence="8">
    <location>
        <begin position="338"/>
        <end position="519"/>
    </location>
</feature>
<evidence type="ECO:0000313" key="10">
    <source>
        <dbReference type="EMBL" id="JAI27912.1"/>
    </source>
</evidence>
<dbReference type="Pfam" id="PF00907">
    <property type="entry name" value="T-box"/>
    <property type="match status" value="1"/>
</dbReference>
<dbReference type="CDD" id="cd20188">
    <property type="entry name" value="T-box_TBX2_3-like"/>
    <property type="match status" value="1"/>
</dbReference>
<feature type="compositionally biased region" description="Low complexity" evidence="7">
    <location>
        <begin position="75"/>
        <end position="115"/>
    </location>
</feature>
<dbReference type="EMBL" id="GDHF01022787">
    <property type="protein sequence ID" value="JAI29527.1"/>
    <property type="molecule type" value="Transcribed_RNA"/>
</dbReference>
<dbReference type="GO" id="GO:0000785">
    <property type="term" value="C:chromatin"/>
    <property type="evidence" value="ECO:0007669"/>
    <property type="project" value="TreeGrafter"/>
</dbReference>
<keyword evidence="2" id="KW-0805">Transcription regulation</keyword>
<feature type="region of interest" description="Disordered" evidence="7">
    <location>
        <begin position="74"/>
        <end position="115"/>
    </location>
</feature>
<evidence type="ECO:0000256" key="4">
    <source>
        <dbReference type="ARBA" id="ARBA00023163"/>
    </source>
</evidence>
<dbReference type="GO" id="GO:0000978">
    <property type="term" value="F:RNA polymerase II cis-regulatory region sequence-specific DNA binding"/>
    <property type="evidence" value="ECO:0007669"/>
    <property type="project" value="InterPro"/>
</dbReference>
<name>A0A0K8UMK6_BACLA</name>
<keyword evidence="3 6" id="KW-0238">DNA-binding</keyword>
<feature type="compositionally biased region" description="Low complexity" evidence="7">
    <location>
        <begin position="157"/>
        <end position="210"/>
    </location>
</feature>
<comment type="subcellular location">
    <subcellularLocation>
        <location evidence="1 6">Nucleus</location>
    </subcellularLocation>
</comment>
<organism evidence="10">
    <name type="scientific">Bactrocera latifrons</name>
    <name type="common">Malaysian fruit fly</name>
    <name type="synonym">Chaetodacus latifrons</name>
    <dbReference type="NCBI Taxonomy" id="174628"/>
    <lineage>
        <taxon>Eukaryota</taxon>
        <taxon>Metazoa</taxon>
        <taxon>Ecdysozoa</taxon>
        <taxon>Arthropoda</taxon>
        <taxon>Hexapoda</taxon>
        <taxon>Insecta</taxon>
        <taxon>Pterygota</taxon>
        <taxon>Neoptera</taxon>
        <taxon>Endopterygota</taxon>
        <taxon>Diptera</taxon>
        <taxon>Brachycera</taxon>
        <taxon>Muscomorpha</taxon>
        <taxon>Tephritoidea</taxon>
        <taxon>Tephritidae</taxon>
        <taxon>Bactrocera</taxon>
        <taxon>Bactrocera</taxon>
    </lineage>
</organism>
<feature type="compositionally biased region" description="Pro residues" evidence="7">
    <location>
        <begin position="214"/>
        <end position="233"/>
    </location>
</feature>
<comment type="caution">
    <text evidence="6">Lacks conserved residue(s) required for the propagation of feature annotation.</text>
</comment>
<protein>
    <submittedName>
        <fullName evidence="10">Optomotor-blind protein</fullName>
    </submittedName>
</protein>
<evidence type="ECO:0000313" key="11">
    <source>
        <dbReference type="EMBL" id="JAI29527.1"/>
    </source>
</evidence>
<dbReference type="GO" id="GO:0045893">
    <property type="term" value="P:positive regulation of DNA-templated transcription"/>
    <property type="evidence" value="ECO:0007669"/>
    <property type="project" value="InterPro"/>
</dbReference>